<dbReference type="Pfam" id="PF13318">
    <property type="entry name" value="AtzG-like"/>
    <property type="match status" value="1"/>
</dbReference>
<evidence type="ECO:0000313" key="1">
    <source>
        <dbReference type="EMBL" id="MFD1704083.1"/>
    </source>
</evidence>
<accession>A0ABW4KC09</accession>
<protein>
    <submittedName>
        <fullName evidence="1">AtzG-like protein</fullName>
    </submittedName>
</protein>
<name>A0ABW4KC09_9HYPH</name>
<dbReference type="Proteomes" id="UP001597308">
    <property type="component" value="Unassembled WGS sequence"/>
</dbReference>
<reference evidence="2" key="1">
    <citation type="journal article" date="2019" name="Int. J. Syst. Evol. Microbiol.">
        <title>The Global Catalogue of Microorganisms (GCM) 10K type strain sequencing project: providing services to taxonomists for standard genome sequencing and annotation.</title>
        <authorList>
            <consortium name="The Broad Institute Genomics Platform"/>
            <consortium name="The Broad Institute Genome Sequencing Center for Infectious Disease"/>
            <person name="Wu L."/>
            <person name="Ma J."/>
        </authorList>
    </citation>
    <scope>NUCLEOTIDE SEQUENCE [LARGE SCALE GENOMIC DNA]</scope>
    <source>
        <strain evidence="2">KCTC 23707</strain>
    </source>
</reference>
<dbReference type="EMBL" id="JBHUER010000010">
    <property type="protein sequence ID" value="MFD1704083.1"/>
    <property type="molecule type" value="Genomic_DNA"/>
</dbReference>
<organism evidence="1 2">
    <name type="scientific">Methylopila henanensis</name>
    <dbReference type="NCBI Taxonomy" id="873516"/>
    <lineage>
        <taxon>Bacteria</taxon>
        <taxon>Pseudomonadati</taxon>
        <taxon>Pseudomonadota</taxon>
        <taxon>Alphaproteobacteria</taxon>
        <taxon>Hyphomicrobiales</taxon>
        <taxon>Methylopilaceae</taxon>
        <taxon>Methylopila</taxon>
    </lineage>
</organism>
<gene>
    <name evidence="1" type="ORF">ACFSCV_13850</name>
</gene>
<evidence type="ECO:0000313" key="2">
    <source>
        <dbReference type="Proteomes" id="UP001597308"/>
    </source>
</evidence>
<proteinExistence type="predicted"/>
<comment type="caution">
    <text evidence="1">The sequence shown here is derived from an EMBL/GenBank/DDBJ whole genome shotgun (WGS) entry which is preliminary data.</text>
</comment>
<dbReference type="InterPro" id="IPR025148">
    <property type="entry name" value="AtzG-like"/>
</dbReference>
<keyword evidence="2" id="KW-1185">Reference proteome</keyword>
<dbReference type="RefSeq" id="WP_378800165.1">
    <property type="nucleotide sequence ID" value="NZ_JBHUER010000010.1"/>
</dbReference>
<sequence length="66" mass="6854">MSAVPPLSPAELEAHLDAATALLGLTVAPESRASTLAHLAATMAAARLVSRFAFDDELEPAPVFRP</sequence>